<protein>
    <recommendedName>
        <fullName evidence="1">GxGYxYP putative glycoside hydrolase third N-terminal domain-containing protein</fullName>
    </recommendedName>
</protein>
<name>A0A6P8BLD9_PYRGI</name>
<dbReference type="Proteomes" id="UP000515153">
    <property type="component" value="Unplaced"/>
</dbReference>
<dbReference type="InterPro" id="IPR048309">
    <property type="entry name" value="GxGYxYP_N_3rd"/>
</dbReference>
<gene>
    <name evidence="3" type="ORF">PgNI_02096</name>
</gene>
<accession>A0A6P8BLD9</accession>
<dbReference type="RefSeq" id="XP_030987931.1">
    <property type="nucleotide sequence ID" value="XM_031122163.1"/>
</dbReference>
<feature type="domain" description="GxGYxYP putative glycoside hydrolase third N-terminal" evidence="1">
    <location>
        <begin position="61"/>
        <end position="129"/>
    </location>
</feature>
<dbReference type="GeneID" id="41957075"/>
<proteinExistence type="predicted"/>
<reference evidence="3" key="3">
    <citation type="submission" date="2025-08" db="UniProtKB">
        <authorList>
            <consortium name="RefSeq"/>
        </authorList>
    </citation>
    <scope>IDENTIFICATION</scope>
    <source>
        <strain evidence="3">NI907</strain>
    </source>
</reference>
<reference evidence="3" key="1">
    <citation type="journal article" date="2019" name="Mol. Biol. Evol.">
        <title>Blast fungal genomes show frequent chromosomal changes, gene gains and losses, and effector gene turnover.</title>
        <authorList>
            <person name="Gomez Luciano L.B."/>
            <person name="Jason Tsai I."/>
            <person name="Chuma I."/>
            <person name="Tosa Y."/>
            <person name="Chen Y.H."/>
            <person name="Li J.Y."/>
            <person name="Li M.Y."/>
            <person name="Jade Lu M.Y."/>
            <person name="Nakayashiki H."/>
            <person name="Li W.H."/>
        </authorList>
    </citation>
    <scope>NUCLEOTIDE SEQUENCE</scope>
    <source>
        <strain evidence="3">NI907</strain>
    </source>
</reference>
<sequence length="162" mass="17474">MTYPSTLRLPSAHLFKPFPWQELLVHVLEAKGLRKLANASEVTYEYFLAGLIGPNEQPLARDLAVASGGTLVTLEVPREGYNDALSTLNPGAAIFGYGADEFKFTYGASNVGAGIVGYDWPLNLATLSSGDHVPSNLCRRDSQWLTTASHSAWPLPLPTATI</sequence>
<organism evidence="2 3">
    <name type="scientific">Pyricularia grisea</name>
    <name type="common">Crabgrass-specific blast fungus</name>
    <name type="synonym">Magnaporthe grisea</name>
    <dbReference type="NCBI Taxonomy" id="148305"/>
    <lineage>
        <taxon>Eukaryota</taxon>
        <taxon>Fungi</taxon>
        <taxon>Dikarya</taxon>
        <taxon>Ascomycota</taxon>
        <taxon>Pezizomycotina</taxon>
        <taxon>Sordariomycetes</taxon>
        <taxon>Sordariomycetidae</taxon>
        <taxon>Magnaporthales</taxon>
        <taxon>Pyriculariaceae</taxon>
        <taxon>Pyricularia</taxon>
    </lineage>
</organism>
<keyword evidence="2" id="KW-1185">Reference proteome</keyword>
<dbReference type="AlphaFoldDB" id="A0A6P8BLD9"/>
<evidence type="ECO:0000259" key="1">
    <source>
        <dbReference type="Pfam" id="PF20958"/>
    </source>
</evidence>
<evidence type="ECO:0000313" key="3">
    <source>
        <dbReference type="RefSeq" id="XP_030987931.1"/>
    </source>
</evidence>
<evidence type="ECO:0000313" key="2">
    <source>
        <dbReference type="Proteomes" id="UP000515153"/>
    </source>
</evidence>
<dbReference type="KEGG" id="pgri:PgNI_02096"/>
<reference evidence="3" key="2">
    <citation type="submission" date="2019-10" db="EMBL/GenBank/DDBJ databases">
        <authorList>
            <consortium name="NCBI Genome Project"/>
        </authorList>
    </citation>
    <scope>NUCLEOTIDE SEQUENCE</scope>
    <source>
        <strain evidence="3">NI907</strain>
    </source>
</reference>
<dbReference type="Pfam" id="PF20958">
    <property type="entry name" value="GxGYxYP_N_3rd"/>
    <property type="match status" value="1"/>
</dbReference>